<dbReference type="SMART" id="SM00915">
    <property type="entry name" value="Jacalin"/>
    <property type="match status" value="1"/>
</dbReference>
<protein>
    <recommendedName>
        <fullName evidence="2">Jacalin-type lectin domain-containing protein</fullName>
    </recommendedName>
</protein>
<dbReference type="InterPro" id="IPR001229">
    <property type="entry name" value="Jacalin-like_lectin_dom"/>
</dbReference>
<gene>
    <name evidence="5" type="ORF">BBI17_003512</name>
    <name evidence="6" type="ORF">BBO99_00003484</name>
    <name evidence="3" type="ORF">JM16_003113</name>
    <name evidence="4" type="ORF">JM18_002776</name>
</gene>
<evidence type="ECO:0000313" key="7">
    <source>
        <dbReference type="Proteomes" id="UP000285624"/>
    </source>
</evidence>
<dbReference type="PROSITE" id="PS51752">
    <property type="entry name" value="JACALIN_LECTIN"/>
    <property type="match status" value="1"/>
</dbReference>
<comment type="caution">
    <text evidence="6">The sequence shown here is derived from an EMBL/GenBank/DDBJ whole genome shotgun (WGS) entry which is preliminary data.</text>
</comment>
<dbReference type="Proteomes" id="UP000285883">
    <property type="component" value="Unassembled WGS sequence"/>
</dbReference>
<dbReference type="EMBL" id="MAYM02002154">
    <property type="protein sequence ID" value="RLN02760.1"/>
    <property type="molecule type" value="Genomic_DNA"/>
</dbReference>
<evidence type="ECO:0000256" key="1">
    <source>
        <dbReference type="SAM" id="SignalP"/>
    </source>
</evidence>
<dbReference type="Proteomes" id="UP000785171">
    <property type="component" value="Unassembled WGS sequence"/>
</dbReference>
<accession>A0A3R7JVR4</accession>
<dbReference type="Gene3D" id="2.100.10.30">
    <property type="entry name" value="Jacalin-like lectin domain"/>
    <property type="match status" value="1"/>
</dbReference>
<reference evidence="3" key="3">
    <citation type="submission" date="2020-06" db="EMBL/GenBank/DDBJ databases">
        <authorList>
            <person name="Studholme D.J."/>
        </authorList>
    </citation>
    <scope>NUCLEOTIDE SEQUENCE</scope>
    <source>
        <strain evidence="3">NZFS 2646</strain>
        <strain evidence="4">NZFS 3630</strain>
    </source>
</reference>
<evidence type="ECO:0000313" key="3">
    <source>
        <dbReference type="EMBL" id="KAG2528024.1"/>
    </source>
</evidence>
<feature type="chain" id="PRO_5036092430" description="Jacalin-type lectin domain-containing protein" evidence="1">
    <location>
        <begin position="24"/>
        <end position="409"/>
    </location>
</feature>
<dbReference type="SUPFAM" id="SSF51101">
    <property type="entry name" value="Mannose-binding lectins"/>
    <property type="match status" value="1"/>
</dbReference>
<proteinExistence type="predicted"/>
<evidence type="ECO:0000313" key="5">
    <source>
        <dbReference type="EMBL" id="RLN02760.1"/>
    </source>
</evidence>
<sequence>MSSLAVLQSVLLLVFVAIHGAVSVQDIQLSEAFGGSHGIAFSDINSIILGQTISTVTIRAGDRIDAVTLQIATPTELILSHGGSSGTDNILTLNSDEFITSMEIHWSKKSSSTLVSYLNFVTSAGNSISGGTQTEDNSMVTAPDGFQLSGLFGRAEGAVDQLGAIWTRNEATPTELMDDMGSDWYGITIRNWVGPTISDASDTACYRETEAFGSGKVCPTFGVIIEQLIETATTDLGASVAENKYMLEVANMGLTVLSGLDPTGIAGMMAQFVQPTCGPTAFIGEIDDGTLYDALGLTTVDEAFTGSYGRWTKEGDGIVNLIFESTDTKDVKVVIHSGGDTIEKVEVTAGETVTWNSTVLALQDKTMYLDRWRPNLVGIPGSGGGSLVLWVPRSSSGGHLTMHVRINAS</sequence>
<dbReference type="EMBL" id="JPWV03000048">
    <property type="protein sequence ID" value="KAG2528024.1"/>
    <property type="molecule type" value="Genomic_DNA"/>
</dbReference>
<feature type="signal peptide" evidence="1">
    <location>
        <begin position="1"/>
        <end position="23"/>
    </location>
</feature>
<evidence type="ECO:0000259" key="2">
    <source>
        <dbReference type="PROSITE" id="PS51752"/>
    </source>
</evidence>
<evidence type="ECO:0000313" key="6">
    <source>
        <dbReference type="EMBL" id="RLN81718.1"/>
    </source>
</evidence>
<dbReference type="Proteomes" id="UP000285624">
    <property type="component" value="Unassembled WGS sequence"/>
</dbReference>
<keyword evidence="7" id="KW-1185">Reference proteome</keyword>
<dbReference type="AlphaFoldDB" id="A0A3R7JVR4"/>
<evidence type="ECO:0000313" key="8">
    <source>
        <dbReference type="Proteomes" id="UP000285883"/>
    </source>
</evidence>
<dbReference type="InterPro" id="IPR036404">
    <property type="entry name" value="Jacalin-like_lectin_dom_sf"/>
</dbReference>
<evidence type="ECO:0000313" key="4">
    <source>
        <dbReference type="EMBL" id="KAG2529478.1"/>
    </source>
</evidence>
<dbReference type="EMBL" id="MBDN02000071">
    <property type="protein sequence ID" value="RLN81718.1"/>
    <property type="molecule type" value="Genomic_DNA"/>
</dbReference>
<dbReference type="EMBL" id="JPWU03000045">
    <property type="protein sequence ID" value="KAG2529478.1"/>
    <property type="molecule type" value="Genomic_DNA"/>
</dbReference>
<dbReference type="Proteomes" id="UP000792063">
    <property type="component" value="Unassembled WGS sequence"/>
</dbReference>
<dbReference type="Pfam" id="PF01419">
    <property type="entry name" value="Jacalin"/>
    <property type="match status" value="1"/>
</dbReference>
<feature type="domain" description="Jacalin-type lectin" evidence="2">
    <location>
        <begin position="27"/>
        <end position="168"/>
    </location>
</feature>
<organism evidence="6 7">
    <name type="scientific">Phytophthora kernoviae</name>
    <dbReference type="NCBI Taxonomy" id="325452"/>
    <lineage>
        <taxon>Eukaryota</taxon>
        <taxon>Sar</taxon>
        <taxon>Stramenopiles</taxon>
        <taxon>Oomycota</taxon>
        <taxon>Peronosporomycetes</taxon>
        <taxon>Peronosporales</taxon>
        <taxon>Peronosporaceae</taxon>
        <taxon>Phytophthora</taxon>
    </lineage>
</organism>
<name>A0A3R7JVR4_9STRA</name>
<dbReference type="STRING" id="325452.A0A3R7JVR4"/>
<reference evidence="7 8" key="2">
    <citation type="submission" date="2018-07" db="EMBL/GenBank/DDBJ databases">
        <title>Genome sequencing of oomycete isolates from Chile give support for New Zealand origin for Phytophthora kernoviae and make available the first Nothophytophthora sp. genome.</title>
        <authorList>
            <person name="Studholme D.J."/>
            <person name="Sanfuentes E."/>
            <person name="Panda P."/>
            <person name="Hill R."/>
            <person name="Sambles C."/>
            <person name="Grant M."/>
            <person name="Williams N.M."/>
            <person name="Mcdougal R.L."/>
        </authorList>
    </citation>
    <scope>NUCLEOTIDE SEQUENCE [LARGE SCALE GENOMIC DNA]</scope>
    <source>
        <strain evidence="5">Chile2</strain>
        <strain evidence="6">Chile4</strain>
    </source>
</reference>
<keyword evidence="1" id="KW-0732">Signal</keyword>
<reference evidence="3" key="1">
    <citation type="journal article" date="2015" name="Genom Data">
        <title>Genome sequences of six Phytophthora species associated with forests in New Zealand.</title>
        <authorList>
            <person name="Studholme D.J."/>
            <person name="McDougal R.L."/>
            <person name="Sambles C."/>
            <person name="Hansen E."/>
            <person name="Hardy G."/>
            <person name="Grant M."/>
            <person name="Ganley R.J."/>
            <person name="Williams N.M."/>
        </authorList>
    </citation>
    <scope>NUCLEOTIDE SEQUENCE</scope>
    <source>
        <strain evidence="3">NZFS 2646</strain>
        <strain evidence="4">NZFS 3630</strain>
    </source>
</reference>